<evidence type="ECO:0000256" key="8">
    <source>
        <dbReference type="ARBA" id="ARBA00022485"/>
    </source>
</evidence>
<evidence type="ECO:0000256" key="7">
    <source>
        <dbReference type="ARBA" id="ARBA00019379"/>
    </source>
</evidence>
<dbReference type="CDD" id="cd01576">
    <property type="entry name" value="AcnB_Swivel"/>
    <property type="match status" value="1"/>
</dbReference>
<comment type="pathway">
    <text evidence="3">Organic acid metabolism; propanoate degradation.</text>
</comment>
<keyword evidence="14 16" id="KW-0456">Lyase</keyword>
<feature type="binding site" evidence="17">
    <location>
        <position position="770"/>
    </location>
    <ligand>
        <name>[4Fe-4S] cluster</name>
        <dbReference type="ChEBI" id="CHEBI:49883"/>
    </ligand>
</feature>
<dbReference type="RefSeq" id="WP_181202970.1">
    <property type="nucleotide sequence ID" value="NZ_CP055675.1"/>
</dbReference>
<dbReference type="NCBIfam" id="NF006690">
    <property type="entry name" value="PRK09238.1"/>
    <property type="match status" value="1"/>
</dbReference>
<evidence type="ECO:0000259" key="20">
    <source>
        <dbReference type="Pfam" id="PF11791"/>
    </source>
</evidence>
<keyword evidence="13 17" id="KW-0411">Iron-sulfur</keyword>
<dbReference type="InterPro" id="IPR015932">
    <property type="entry name" value="Aconitase_dom2"/>
</dbReference>
<dbReference type="EC" id="4.2.1.99" evidence="6 16"/>
<dbReference type="GO" id="GO:0051539">
    <property type="term" value="F:4 iron, 4 sulfur cluster binding"/>
    <property type="evidence" value="ECO:0007669"/>
    <property type="project" value="UniProtKB-KW"/>
</dbReference>
<dbReference type="GO" id="GO:0046872">
    <property type="term" value="F:metal ion binding"/>
    <property type="evidence" value="ECO:0007669"/>
    <property type="project" value="UniProtKB-KW"/>
</dbReference>
<organism evidence="21 22">
    <name type="scientific">Escherichia fergusonii</name>
    <dbReference type="NCBI Taxonomy" id="564"/>
    <lineage>
        <taxon>Bacteria</taxon>
        <taxon>Pseudomonadati</taxon>
        <taxon>Pseudomonadota</taxon>
        <taxon>Gammaproteobacteria</taxon>
        <taxon>Enterobacterales</taxon>
        <taxon>Enterobacteriaceae</taxon>
        <taxon>Escherichia</taxon>
    </lineage>
</organism>
<evidence type="ECO:0000256" key="5">
    <source>
        <dbReference type="ARBA" id="ARBA00012926"/>
    </source>
</evidence>
<protein>
    <recommendedName>
        <fullName evidence="7 16">Aconitate hydratase B</fullName>
        <ecNumber evidence="5 16">4.2.1.3</ecNumber>
        <ecNumber evidence="6 16">4.2.1.99</ecNumber>
    </recommendedName>
    <alternativeName>
        <fullName evidence="16">2-methylisocitrate dehydratase</fullName>
    </alternativeName>
</protein>
<comment type="cofactor">
    <cofactor evidence="17">
        <name>[4Fe-4S] cluster</name>
        <dbReference type="ChEBI" id="CHEBI:49883"/>
    </cofactor>
    <text evidence="17">Binds 1 [4Fe-4S] cluster per subunit.</text>
</comment>
<dbReference type="InterPro" id="IPR050926">
    <property type="entry name" value="Aconitase/IPM_isomerase"/>
</dbReference>
<dbReference type="NCBIfam" id="TIGR00117">
    <property type="entry name" value="acnB"/>
    <property type="match status" value="1"/>
</dbReference>
<keyword evidence="10 17" id="KW-0479">Metal-binding</keyword>
<evidence type="ECO:0000313" key="21">
    <source>
        <dbReference type="EMBL" id="QLN02356.1"/>
    </source>
</evidence>
<dbReference type="GO" id="GO:0003994">
    <property type="term" value="F:aconitate hydratase activity"/>
    <property type="evidence" value="ECO:0007669"/>
    <property type="project" value="UniProtKB-EC"/>
</dbReference>
<dbReference type="GO" id="GO:0005829">
    <property type="term" value="C:cytosol"/>
    <property type="evidence" value="ECO:0007669"/>
    <property type="project" value="InterPro"/>
</dbReference>
<dbReference type="Gene3D" id="3.40.1060.10">
    <property type="entry name" value="Aconitase, Domain 2"/>
    <property type="match status" value="1"/>
</dbReference>
<feature type="domain" description="Aconitase B swivel" evidence="19">
    <location>
        <begin position="169"/>
        <end position="383"/>
    </location>
</feature>
<evidence type="ECO:0000259" key="18">
    <source>
        <dbReference type="Pfam" id="PF00330"/>
    </source>
</evidence>
<name>A0A7W3EG78_ESCFE</name>
<keyword evidence="8 17" id="KW-0004">4Fe-4S</keyword>
<evidence type="ECO:0000256" key="17">
    <source>
        <dbReference type="PIRSR" id="PIRSR036687-1"/>
    </source>
</evidence>
<comment type="catalytic activity">
    <reaction evidence="15 16">
        <text>citrate = D-threo-isocitrate</text>
        <dbReference type="Rhea" id="RHEA:10336"/>
        <dbReference type="ChEBI" id="CHEBI:15562"/>
        <dbReference type="ChEBI" id="CHEBI:16947"/>
        <dbReference type="EC" id="4.2.1.3"/>
    </reaction>
</comment>
<dbReference type="PIRSF" id="PIRSF036687">
    <property type="entry name" value="AcnB"/>
    <property type="match status" value="1"/>
</dbReference>
<dbReference type="InterPro" id="IPR004406">
    <property type="entry name" value="Aconitase_B"/>
</dbReference>
<evidence type="ECO:0000256" key="14">
    <source>
        <dbReference type="ARBA" id="ARBA00023239"/>
    </source>
</evidence>
<dbReference type="GO" id="GO:0047456">
    <property type="term" value="F:2-methylisocitrate dehydratase activity"/>
    <property type="evidence" value="ECO:0007669"/>
    <property type="project" value="UniProtKB-EC"/>
</dbReference>
<feature type="domain" description="Aconitase/3-isopropylmalate dehydratase large subunit alpha/beta/alpha" evidence="18">
    <location>
        <begin position="698"/>
        <end position="816"/>
    </location>
</feature>
<dbReference type="PROSITE" id="PS01244">
    <property type="entry name" value="ACONITASE_2"/>
    <property type="match status" value="1"/>
</dbReference>
<dbReference type="EMBL" id="CP055675">
    <property type="protein sequence ID" value="QLN02356.1"/>
    <property type="molecule type" value="Genomic_DNA"/>
</dbReference>
<comment type="pathway">
    <text evidence="2 16">Carbohydrate metabolism; tricarboxylic acid cycle; isocitrate from oxaloacetate: step 2/2.</text>
</comment>
<dbReference type="InterPro" id="IPR015929">
    <property type="entry name" value="Aconitase_B_swivel"/>
</dbReference>
<dbReference type="AlphaFoldDB" id="A0A7W3EG78"/>
<comment type="similarity">
    <text evidence="4 16">Belongs to the aconitase/IPM isomerase family.</text>
</comment>
<dbReference type="FunFam" id="3.30.499.10:FF:000001">
    <property type="entry name" value="Aconitate hydratase B"/>
    <property type="match status" value="1"/>
</dbReference>
<dbReference type="GO" id="GO:0019629">
    <property type="term" value="P:propionate catabolic process, 2-methylcitrate cycle"/>
    <property type="evidence" value="ECO:0007669"/>
    <property type="project" value="TreeGrafter"/>
</dbReference>
<evidence type="ECO:0000256" key="4">
    <source>
        <dbReference type="ARBA" id="ARBA00007185"/>
    </source>
</evidence>
<keyword evidence="9 16" id="KW-0816">Tricarboxylic acid cycle</keyword>
<feature type="binding site" evidence="17">
    <location>
        <position position="773"/>
    </location>
    <ligand>
        <name>[4Fe-4S] cluster</name>
        <dbReference type="ChEBI" id="CHEBI:49883"/>
    </ligand>
</feature>
<evidence type="ECO:0000259" key="19">
    <source>
        <dbReference type="Pfam" id="PF06434"/>
    </source>
</evidence>
<dbReference type="Pfam" id="PF06434">
    <property type="entry name" value="Aconitase_2_N"/>
    <property type="match status" value="1"/>
</dbReference>
<dbReference type="InterPro" id="IPR036008">
    <property type="entry name" value="Aconitase_4Fe-4S_dom"/>
</dbReference>
<reference evidence="21 22" key="1">
    <citation type="submission" date="2020-06" db="EMBL/GenBank/DDBJ databases">
        <title>REHAB project genomes.</title>
        <authorList>
            <person name="Shaw L.P."/>
        </authorList>
    </citation>
    <scope>NUCLEOTIDE SEQUENCE [LARGE SCALE GENOMIC DNA]</scope>
    <source>
        <strain evidence="21 22">RHB28-C13</strain>
    </source>
</reference>
<dbReference type="Pfam" id="PF11791">
    <property type="entry name" value="Aconitase_B_N"/>
    <property type="match status" value="1"/>
</dbReference>
<evidence type="ECO:0000256" key="6">
    <source>
        <dbReference type="ARBA" id="ARBA00013250"/>
    </source>
</evidence>
<evidence type="ECO:0000256" key="10">
    <source>
        <dbReference type="ARBA" id="ARBA00022723"/>
    </source>
</evidence>
<dbReference type="SUPFAM" id="SSF52016">
    <property type="entry name" value="LeuD/IlvD-like"/>
    <property type="match status" value="1"/>
</dbReference>
<dbReference type="PANTHER" id="PTHR43160:SF4">
    <property type="entry name" value="ACONITATE HYDRATASE B"/>
    <property type="match status" value="1"/>
</dbReference>
<accession>A0A7W3EG78</accession>
<dbReference type="FunFam" id="3.20.19.10:FF:000004">
    <property type="entry name" value="Aconitate hydratase B"/>
    <property type="match status" value="1"/>
</dbReference>
<dbReference type="Gene3D" id="3.20.19.10">
    <property type="entry name" value="Aconitase, domain 4"/>
    <property type="match status" value="1"/>
</dbReference>
<dbReference type="Pfam" id="PF00330">
    <property type="entry name" value="Aconitase"/>
    <property type="match status" value="2"/>
</dbReference>
<dbReference type="Proteomes" id="UP000510927">
    <property type="component" value="Chromosome"/>
</dbReference>
<dbReference type="GO" id="GO:0003723">
    <property type="term" value="F:RNA binding"/>
    <property type="evidence" value="ECO:0007669"/>
    <property type="project" value="UniProtKB-KW"/>
</dbReference>
<evidence type="ECO:0000256" key="11">
    <source>
        <dbReference type="ARBA" id="ARBA00022884"/>
    </source>
</evidence>
<evidence type="ECO:0000256" key="1">
    <source>
        <dbReference type="ARBA" id="ARBA00000118"/>
    </source>
</evidence>
<feature type="domain" description="Aconitase/3-isopropylmalate dehydratase large subunit alpha/beta/alpha" evidence="18">
    <location>
        <begin position="456"/>
        <end position="697"/>
    </location>
</feature>
<evidence type="ECO:0000256" key="2">
    <source>
        <dbReference type="ARBA" id="ARBA00004717"/>
    </source>
</evidence>
<comment type="catalytic activity">
    <reaction evidence="1 16">
        <text>(2S,3R)-3-hydroxybutane-1,2,3-tricarboxylate = 2-methyl-cis-aconitate + H2O</text>
        <dbReference type="Rhea" id="RHEA:17941"/>
        <dbReference type="ChEBI" id="CHEBI:15377"/>
        <dbReference type="ChEBI" id="CHEBI:57429"/>
        <dbReference type="ChEBI" id="CHEBI:57872"/>
        <dbReference type="EC" id="4.2.1.99"/>
    </reaction>
</comment>
<dbReference type="Gene3D" id="1.25.40.310">
    <property type="entry name" value="Aconitate B, HEAT-like domain"/>
    <property type="match status" value="1"/>
</dbReference>
<evidence type="ECO:0000256" key="9">
    <source>
        <dbReference type="ARBA" id="ARBA00022532"/>
    </source>
</evidence>
<dbReference type="UniPathway" id="UPA00223">
    <property type="reaction ID" value="UER00718"/>
</dbReference>
<evidence type="ECO:0000256" key="3">
    <source>
        <dbReference type="ARBA" id="ARBA00005026"/>
    </source>
</evidence>
<feature type="domain" description="Aconitase B HEAT-like" evidence="20">
    <location>
        <begin position="4"/>
        <end position="156"/>
    </location>
</feature>
<keyword evidence="12 17" id="KW-0408">Iron</keyword>
<evidence type="ECO:0000256" key="15">
    <source>
        <dbReference type="ARBA" id="ARBA00023501"/>
    </source>
</evidence>
<dbReference type="CDD" id="cd01581">
    <property type="entry name" value="AcnB"/>
    <property type="match status" value="1"/>
</dbReference>
<gene>
    <name evidence="21" type="primary">acnB</name>
    <name evidence="21" type="ORF">HVY52_22115</name>
</gene>
<dbReference type="InterPro" id="IPR001030">
    <property type="entry name" value="Acoase/IPM_deHydtase_lsu_aba"/>
</dbReference>
<dbReference type="EC" id="4.2.1.3" evidence="5 16"/>
<dbReference type="InterPro" id="IPR015931">
    <property type="entry name" value="Acnase/IPM_dHydase_lsu_aba_1/3"/>
</dbReference>
<keyword evidence="11" id="KW-0694">RNA-binding</keyword>
<dbReference type="Gene3D" id="3.30.499.10">
    <property type="entry name" value="Aconitase, domain 3"/>
    <property type="match status" value="2"/>
</dbReference>
<evidence type="ECO:0000313" key="22">
    <source>
        <dbReference type="Proteomes" id="UP000510927"/>
    </source>
</evidence>
<feature type="binding site" evidence="17">
    <location>
        <position position="711"/>
    </location>
    <ligand>
        <name>[4Fe-4S] cluster</name>
        <dbReference type="ChEBI" id="CHEBI:49883"/>
    </ligand>
</feature>
<dbReference type="InterPro" id="IPR015933">
    <property type="entry name" value="Aconitase_B_HEAT-like_dom"/>
</dbReference>
<evidence type="ECO:0000256" key="16">
    <source>
        <dbReference type="PIRNR" id="PIRNR036687"/>
    </source>
</evidence>
<dbReference type="SUPFAM" id="SSF74778">
    <property type="entry name" value="Aconitase B, N-terminal domain"/>
    <property type="match status" value="1"/>
</dbReference>
<dbReference type="SUPFAM" id="SSF53732">
    <property type="entry name" value="Aconitase iron-sulfur domain"/>
    <property type="match status" value="1"/>
</dbReference>
<dbReference type="GO" id="GO:0006099">
    <property type="term" value="P:tricarboxylic acid cycle"/>
    <property type="evidence" value="ECO:0007669"/>
    <property type="project" value="UniProtKB-UniPathway"/>
</dbReference>
<proteinExistence type="inferred from homology"/>
<dbReference type="InterPro" id="IPR015928">
    <property type="entry name" value="Aconitase/3IPM_dehydase_swvl"/>
</dbReference>
<dbReference type="InterPro" id="IPR036288">
    <property type="entry name" value="Aconitase_B_HEAT-like_dom_sf"/>
</dbReference>
<evidence type="ECO:0000256" key="13">
    <source>
        <dbReference type="ARBA" id="ARBA00023014"/>
    </source>
</evidence>
<sequence length="840" mass="90428">MLDEYRQHQRARAAAGLVPKPLNADQVRALTDLLQNPLSADDEALLYDLLVNRVPPGVDEAAEVKASFLAAIAHGELACARINKLQAITLLGTMAGGYNLPPLIAALDDNELASTAVTALANTLLIFDYFQPIADKATAKNPYAMQVLHAWAAGDRFLSRPAVAEKITLTVFKVAGEMNTDDLSPAQDVWSRPDIPLHALTMLKNPREGIIADKPGEIGPMRQIASLKENGYPLAFVGDTVGTGSSRKSATNSLLWLMGEDIPWIPNKRRGGVVLAGKIAPIFFNTLQDAGALPIEADISSLQMGDIIDIYPIRGEIRAHHNDELLARFTLKTEGMLDEVRAGGRIALIIGRALTAKARQALNLPPSMLFHSPQTAVVSSQGFTQAQKIMGRACGVEGVRPGSWCEPKITSVGSPDTSGPLTRDELKDLACLHFSADLVMQSFCHTAAYPEQIDVATHQTLADFMRQRGGIALRPGDGVIHSWLNRMLLPDTVGTGGDSHTRFPVGLSLPAGSGLVAFAAATGVMPLDMPESVRVRFHGELQPGITLRDLVHAIPWYACQNGLLTLEKRGKVNVFSGRIIEIEGLEHLSVEQAFELTAATAERSAAGCTIALSEASVITNMQSNVALLKGLIADGYGDRNTLERRIRKMEAWLASPKLLVADADAQYAATLDIDLNSLCEPLLCAPDDPDDVRPLSALSGVSIDEVFIGSCMTRVSHYRATGELLRGHKGQLPARLWLTPPTRMDANKLREEGWFSVFGQRGGRIEIPGCSLCMGNQARVANNATVVSTSTRNFPNRLGNGAHVYLASAEVAAICARLGRLPTKEEYFAAVASLVSCERP</sequence>
<dbReference type="UniPathway" id="UPA00946"/>
<dbReference type="InterPro" id="IPR018136">
    <property type="entry name" value="Aconitase_4Fe-4S_BS"/>
</dbReference>
<evidence type="ECO:0000256" key="12">
    <source>
        <dbReference type="ARBA" id="ARBA00023004"/>
    </source>
</evidence>
<dbReference type="PANTHER" id="PTHR43160">
    <property type="entry name" value="ACONITATE HYDRATASE B"/>
    <property type="match status" value="1"/>
</dbReference>